<evidence type="ECO:0000313" key="2">
    <source>
        <dbReference type="EMBL" id="TNV75579.1"/>
    </source>
</evidence>
<dbReference type="OrthoDB" id="5592979at2759"/>
<evidence type="ECO:0000256" key="1">
    <source>
        <dbReference type="SAM" id="Coils"/>
    </source>
</evidence>
<evidence type="ECO:0000313" key="3">
    <source>
        <dbReference type="Proteomes" id="UP000785679"/>
    </source>
</evidence>
<dbReference type="Proteomes" id="UP000785679">
    <property type="component" value="Unassembled WGS sequence"/>
</dbReference>
<dbReference type="AlphaFoldDB" id="A0A8J8NJ38"/>
<organism evidence="2 3">
    <name type="scientific">Halteria grandinella</name>
    <dbReference type="NCBI Taxonomy" id="5974"/>
    <lineage>
        <taxon>Eukaryota</taxon>
        <taxon>Sar</taxon>
        <taxon>Alveolata</taxon>
        <taxon>Ciliophora</taxon>
        <taxon>Intramacronucleata</taxon>
        <taxon>Spirotrichea</taxon>
        <taxon>Stichotrichia</taxon>
        <taxon>Sporadotrichida</taxon>
        <taxon>Halteriidae</taxon>
        <taxon>Halteria</taxon>
    </lineage>
</organism>
<sequence>MFKNLFGALKAKPQQPASIPDPHSALQRISDQIDNIEKRIKKIEVDMKTFLEEALCKKRANDQRGALFALKRKKMLEKEVSKLDGQMTLLEQQRIVIQASVGDVDVMSALSHAHVAVQHLSQKVSVEQLEDIRDKIEEQNQDTEERTQFFIEAGKVAGGMQEEELLDELNELEAEMAQKELDQVLKRLSR</sequence>
<feature type="coiled-coil region" evidence="1">
    <location>
        <begin position="126"/>
        <end position="182"/>
    </location>
</feature>
<feature type="coiled-coil region" evidence="1">
    <location>
        <begin position="26"/>
        <end position="93"/>
    </location>
</feature>
<proteinExistence type="predicted"/>
<keyword evidence="3" id="KW-1185">Reference proteome</keyword>
<dbReference type="Pfam" id="PF03357">
    <property type="entry name" value="Snf7"/>
    <property type="match status" value="1"/>
</dbReference>
<name>A0A8J8NJ38_HALGN</name>
<gene>
    <name evidence="2" type="ORF">FGO68_gene16148</name>
</gene>
<dbReference type="GO" id="GO:0006900">
    <property type="term" value="P:vesicle budding from membrane"/>
    <property type="evidence" value="ECO:0007669"/>
    <property type="project" value="TreeGrafter"/>
</dbReference>
<keyword evidence="1" id="KW-0175">Coiled coil</keyword>
<dbReference type="InterPro" id="IPR005024">
    <property type="entry name" value="Snf7_fam"/>
</dbReference>
<dbReference type="EMBL" id="RRYP01015274">
    <property type="protein sequence ID" value="TNV75579.1"/>
    <property type="molecule type" value="Genomic_DNA"/>
</dbReference>
<reference evidence="2" key="1">
    <citation type="submission" date="2019-06" db="EMBL/GenBank/DDBJ databases">
        <authorList>
            <person name="Zheng W."/>
        </authorList>
    </citation>
    <scope>NUCLEOTIDE SEQUENCE</scope>
    <source>
        <strain evidence="2">QDHG01</strain>
    </source>
</reference>
<dbReference type="GO" id="GO:0005771">
    <property type="term" value="C:multivesicular body"/>
    <property type="evidence" value="ECO:0007669"/>
    <property type="project" value="TreeGrafter"/>
</dbReference>
<comment type="caution">
    <text evidence="2">The sequence shown here is derived from an EMBL/GenBank/DDBJ whole genome shotgun (WGS) entry which is preliminary data.</text>
</comment>
<accession>A0A8J8NJ38</accession>
<protein>
    <submittedName>
        <fullName evidence="2">Uncharacterized protein</fullName>
    </submittedName>
</protein>
<dbReference type="GO" id="GO:0032511">
    <property type="term" value="P:late endosome to vacuole transport via multivesicular body sorting pathway"/>
    <property type="evidence" value="ECO:0007669"/>
    <property type="project" value="TreeGrafter"/>
</dbReference>
<dbReference type="Gene3D" id="1.10.287.1060">
    <property type="entry name" value="ESAT-6-like"/>
    <property type="match status" value="1"/>
</dbReference>
<dbReference type="PANTHER" id="PTHR22761">
    <property type="entry name" value="CHARGED MULTIVESICULAR BODY PROTEIN"/>
    <property type="match status" value="1"/>
</dbReference>